<gene>
    <name evidence="7" type="ORF">FOJ82_08775</name>
</gene>
<dbReference type="Proteomes" id="UP000317638">
    <property type="component" value="Unassembled WGS sequence"/>
</dbReference>
<dbReference type="AlphaFoldDB" id="A0A553K0A8"/>
<dbReference type="EMBL" id="VKKG01000003">
    <property type="protein sequence ID" value="TRY18140.1"/>
    <property type="molecule type" value="Genomic_DNA"/>
</dbReference>
<dbReference type="InterPro" id="IPR003593">
    <property type="entry name" value="AAA+_ATPase"/>
</dbReference>
<dbReference type="GO" id="GO:0005524">
    <property type="term" value="F:ATP binding"/>
    <property type="evidence" value="ECO:0007669"/>
    <property type="project" value="UniProtKB-KW"/>
</dbReference>
<comment type="subcellular location">
    <subcellularLocation>
        <location evidence="1">Cell membrane</location>
        <topology evidence="1">Peripheral membrane protein</topology>
    </subcellularLocation>
</comment>
<evidence type="ECO:0000313" key="7">
    <source>
        <dbReference type="EMBL" id="TRY18140.1"/>
    </source>
</evidence>
<keyword evidence="2" id="KW-0813">Transport</keyword>
<dbReference type="RefSeq" id="WP_143938116.1">
    <property type="nucleotide sequence ID" value="NZ_VKKG01000003.1"/>
</dbReference>
<dbReference type="OrthoDB" id="5193808at2"/>
<feature type="domain" description="ABC transporter" evidence="6">
    <location>
        <begin position="5"/>
        <end position="234"/>
    </location>
</feature>
<dbReference type="SMART" id="SM00382">
    <property type="entry name" value="AAA"/>
    <property type="match status" value="1"/>
</dbReference>
<protein>
    <submittedName>
        <fullName evidence="7">ABC transporter ATP-binding protein</fullName>
    </submittedName>
</protein>
<keyword evidence="4 7" id="KW-0067">ATP-binding</keyword>
<keyword evidence="5" id="KW-0046">Antibiotic resistance</keyword>
<dbReference type="Gene3D" id="3.40.50.300">
    <property type="entry name" value="P-loop containing nucleotide triphosphate hydrolases"/>
    <property type="match status" value="1"/>
</dbReference>
<dbReference type="PROSITE" id="PS00211">
    <property type="entry name" value="ABC_TRANSPORTER_1"/>
    <property type="match status" value="1"/>
</dbReference>
<sequence length="313" mass="33189">MTSLIEAHDVRRTYGSGSKTYDAVRGVDLTLARGELLAVLGVNGAGKTSLVEVLEGMAPATSGTIKVFGHDPHEQRSKVRPRTGIMLQEAGFSGDLTVTETLQMWSGTLSSPRPIPEALDIVNLGHRADIRVKSLSGGERRRLDLAMATLGRPELLFLDEPTTGLDPASREATWAVVQGMLDHGTSVLLTTHYLEEAEQLADRLVIMAEGQIVREGTVAQITAEEPSRIQFDAAALAQLPLEDLAGLPGLTRVPQTVRNDVVLTSSDLQATLGALLGMADAAGARLDNLDARSGSLEQAFLSLSNTPVPAVAA</sequence>
<evidence type="ECO:0000259" key="6">
    <source>
        <dbReference type="PROSITE" id="PS50893"/>
    </source>
</evidence>
<dbReference type="GO" id="GO:0046677">
    <property type="term" value="P:response to antibiotic"/>
    <property type="evidence" value="ECO:0007669"/>
    <property type="project" value="UniProtKB-KW"/>
</dbReference>
<evidence type="ECO:0000256" key="1">
    <source>
        <dbReference type="ARBA" id="ARBA00004202"/>
    </source>
</evidence>
<dbReference type="GO" id="GO:0005886">
    <property type="term" value="C:plasma membrane"/>
    <property type="evidence" value="ECO:0007669"/>
    <property type="project" value="UniProtKB-SubCell"/>
</dbReference>
<dbReference type="Pfam" id="PF00005">
    <property type="entry name" value="ABC_tran"/>
    <property type="match status" value="1"/>
</dbReference>
<evidence type="ECO:0000256" key="2">
    <source>
        <dbReference type="ARBA" id="ARBA00022448"/>
    </source>
</evidence>
<name>A0A553K0A8_9ACTN</name>
<evidence type="ECO:0000313" key="8">
    <source>
        <dbReference type="Proteomes" id="UP000317638"/>
    </source>
</evidence>
<dbReference type="SUPFAM" id="SSF52540">
    <property type="entry name" value="P-loop containing nucleoside triphosphate hydrolases"/>
    <property type="match status" value="1"/>
</dbReference>
<dbReference type="InterPro" id="IPR050763">
    <property type="entry name" value="ABC_transporter_ATP-binding"/>
</dbReference>
<organism evidence="7 8">
    <name type="scientific">Tessaracoccus rhinocerotis</name>
    <dbReference type="NCBI Taxonomy" id="1689449"/>
    <lineage>
        <taxon>Bacteria</taxon>
        <taxon>Bacillati</taxon>
        <taxon>Actinomycetota</taxon>
        <taxon>Actinomycetes</taxon>
        <taxon>Propionibacteriales</taxon>
        <taxon>Propionibacteriaceae</taxon>
        <taxon>Tessaracoccus</taxon>
    </lineage>
</organism>
<accession>A0A553K0A8</accession>
<dbReference type="InterPro" id="IPR017871">
    <property type="entry name" value="ABC_transporter-like_CS"/>
</dbReference>
<dbReference type="InterPro" id="IPR003439">
    <property type="entry name" value="ABC_transporter-like_ATP-bd"/>
</dbReference>
<dbReference type="InterPro" id="IPR027417">
    <property type="entry name" value="P-loop_NTPase"/>
</dbReference>
<proteinExistence type="predicted"/>
<evidence type="ECO:0000256" key="4">
    <source>
        <dbReference type="ARBA" id="ARBA00022840"/>
    </source>
</evidence>
<dbReference type="PROSITE" id="PS50893">
    <property type="entry name" value="ABC_TRANSPORTER_2"/>
    <property type="match status" value="1"/>
</dbReference>
<keyword evidence="8" id="KW-1185">Reference proteome</keyword>
<dbReference type="PANTHER" id="PTHR42711">
    <property type="entry name" value="ABC TRANSPORTER ATP-BINDING PROTEIN"/>
    <property type="match status" value="1"/>
</dbReference>
<evidence type="ECO:0000256" key="5">
    <source>
        <dbReference type="ARBA" id="ARBA00023251"/>
    </source>
</evidence>
<reference evidence="7 8" key="1">
    <citation type="submission" date="2019-07" db="EMBL/GenBank/DDBJ databases">
        <authorList>
            <person name="Zhou L.-Y."/>
        </authorList>
    </citation>
    <scope>NUCLEOTIDE SEQUENCE [LARGE SCALE GENOMIC DNA]</scope>
    <source>
        <strain evidence="7 8">YIM 101269</strain>
    </source>
</reference>
<dbReference type="PANTHER" id="PTHR42711:SF17">
    <property type="entry name" value="ABC TRANSPORTER ATP-BINDING PROTEIN"/>
    <property type="match status" value="1"/>
</dbReference>
<comment type="caution">
    <text evidence="7">The sequence shown here is derived from an EMBL/GenBank/DDBJ whole genome shotgun (WGS) entry which is preliminary data.</text>
</comment>
<keyword evidence="3" id="KW-0547">Nucleotide-binding</keyword>
<dbReference type="GO" id="GO:0016887">
    <property type="term" value="F:ATP hydrolysis activity"/>
    <property type="evidence" value="ECO:0007669"/>
    <property type="project" value="InterPro"/>
</dbReference>
<evidence type="ECO:0000256" key="3">
    <source>
        <dbReference type="ARBA" id="ARBA00022741"/>
    </source>
</evidence>